<gene>
    <name evidence="2" type="ORF">Q9L58_009438</name>
</gene>
<organism evidence="2 3">
    <name type="scientific">Discina gigas</name>
    <dbReference type="NCBI Taxonomy" id="1032678"/>
    <lineage>
        <taxon>Eukaryota</taxon>
        <taxon>Fungi</taxon>
        <taxon>Dikarya</taxon>
        <taxon>Ascomycota</taxon>
        <taxon>Pezizomycotina</taxon>
        <taxon>Pezizomycetes</taxon>
        <taxon>Pezizales</taxon>
        <taxon>Discinaceae</taxon>
        <taxon>Discina</taxon>
    </lineage>
</organism>
<accession>A0ABR3G6X4</accession>
<evidence type="ECO:0000256" key="1">
    <source>
        <dbReference type="RuleBase" id="RU363082"/>
    </source>
</evidence>
<proteinExistence type="inferred from homology"/>
<comment type="caution">
    <text evidence="2">The sequence shown here is derived from an EMBL/GenBank/DDBJ whole genome shotgun (WGS) entry which is preliminary data.</text>
</comment>
<dbReference type="EMBL" id="JBBBZM010000220">
    <property type="protein sequence ID" value="KAL0631694.1"/>
    <property type="molecule type" value="Genomic_DNA"/>
</dbReference>
<dbReference type="Proteomes" id="UP001447188">
    <property type="component" value="Unassembled WGS sequence"/>
</dbReference>
<reference evidence="2 3" key="1">
    <citation type="submission" date="2024-02" db="EMBL/GenBank/DDBJ databases">
        <title>Discinaceae phylogenomics.</title>
        <authorList>
            <person name="Dirks A.C."/>
            <person name="James T.Y."/>
        </authorList>
    </citation>
    <scope>NUCLEOTIDE SEQUENCE [LARGE SCALE GENOMIC DNA]</scope>
    <source>
        <strain evidence="2 3">ACD0624</strain>
    </source>
</reference>
<dbReference type="Gene3D" id="3.40.30.10">
    <property type="entry name" value="Glutaredoxin"/>
    <property type="match status" value="1"/>
</dbReference>
<comment type="similarity">
    <text evidence="1">Belongs to the glutaredoxin family.</text>
</comment>
<keyword evidence="1" id="KW-0249">Electron transport</keyword>
<evidence type="ECO:0000313" key="2">
    <source>
        <dbReference type="EMBL" id="KAL0631694.1"/>
    </source>
</evidence>
<keyword evidence="3" id="KW-1185">Reference proteome</keyword>
<keyword evidence="1" id="KW-0813">Transport</keyword>
<sequence>MPPRLPIHITLFTRTRCALCTTAHSNLARAWQLRPFEFSQIDVMGPGQERWKAVYEFSVPVVHVARTVGEGDGVREEWRVLRRGFAAEEVVDVWEELVEEGRV</sequence>
<name>A0ABR3G6X4_9PEZI</name>
<dbReference type="InterPro" id="IPR036249">
    <property type="entry name" value="Thioredoxin-like_sf"/>
</dbReference>
<dbReference type="Pfam" id="PF05768">
    <property type="entry name" value="Glrx-like"/>
    <property type="match status" value="1"/>
</dbReference>
<dbReference type="InterPro" id="IPR008554">
    <property type="entry name" value="Glutaredoxin-like"/>
</dbReference>
<dbReference type="SUPFAM" id="SSF52833">
    <property type="entry name" value="Thioredoxin-like"/>
    <property type="match status" value="1"/>
</dbReference>
<evidence type="ECO:0000313" key="3">
    <source>
        <dbReference type="Proteomes" id="UP001447188"/>
    </source>
</evidence>
<protein>
    <recommendedName>
        <fullName evidence="1">Glutaredoxin-like protein</fullName>
    </recommendedName>
</protein>